<dbReference type="KEGG" id="blen:NCTC4824_03948"/>
<dbReference type="STRING" id="1348624.GCA_001591545_02990"/>
<keyword evidence="3" id="KW-1185">Reference proteome</keyword>
<dbReference type="Proteomes" id="UP000249134">
    <property type="component" value="Chromosome 1"/>
</dbReference>
<name>A0A2X4WJI5_LEDLE</name>
<dbReference type="Pfam" id="PF01261">
    <property type="entry name" value="AP_endonuc_2"/>
    <property type="match status" value="1"/>
</dbReference>
<sequence>MRTIPVAVQMFTLREESEKDFAGTLKKVAELGYDGVEFAGYGGLPVTEVRALLDELGLKAASSHVPLDDLKNDLARVIEDQKVLGSQYIVCPYLLPDQRSEEDYQALIPFLEKAGETCRTEGITLCYHNHDFELERLSDGRTALESIFDDTSANNVQVEPDVYWLTKAGENPVEWIKRYQDRTPLIHLKDMTVDEEQFFAELGTGGVDIEAVLEAGKEIGVSWFVVEQDATRRTPFESIEISINYLNSL</sequence>
<dbReference type="PANTHER" id="PTHR12110">
    <property type="entry name" value="HYDROXYPYRUVATE ISOMERASE"/>
    <property type="match status" value="1"/>
</dbReference>
<dbReference type="InterPro" id="IPR013022">
    <property type="entry name" value="Xyl_isomerase-like_TIM-brl"/>
</dbReference>
<dbReference type="InterPro" id="IPR050312">
    <property type="entry name" value="IolE/XylAMocC-like"/>
</dbReference>
<dbReference type="SUPFAM" id="SSF51658">
    <property type="entry name" value="Xylose isomerase-like"/>
    <property type="match status" value="1"/>
</dbReference>
<dbReference type="PANTHER" id="PTHR12110:SF41">
    <property type="entry name" value="INOSOSE DEHYDRATASE"/>
    <property type="match status" value="1"/>
</dbReference>
<organism evidence="2 3">
    <name type="scientific">Lederbergia lenta</name>
    <name type="common">Bacillus lentus</name>
    <dbReference type="NCBI Taxonomy" id="1467"/>
    <lineage>
        <taxon>Bacteria</taxon>
        <taxon>Bacillati</taxon>
        <taxon>Bacillota</taxon>
        <taxon>Bacilli</taxon>
        <taxon>Bacillales</taxon>
        <taxon>Bacillaceae</taxon>
        <taxon>Lederbergia</taxon>
    </lineage>
</organism>
<evidence type="ECO:0000313" key="2">
    <source>
        <dbReference type="EMBL" id="SQI63153.1"/>
    </source>
</evidence>
<dbReference type="EMBL" id="LS483476">
    <property type="protein sequence ID" value="SQI63153.1"/>
    <property type="molecule type" value="Genomic_DNA"/>
</dbReference>
<dbReference type="InterPro" id="IPR036237">
    <property type="entry name" value="Xyl_isomerase-like_sf"/>
</dbReference>
<accession>A0A2X4WJI5</accession>
<protein>
    <submittedName>
        <fullName evidence="2">Xylose isomerase</fullName>
    </submittedName>
</protein>
<reference evidence="2 3" key="1">
    <citation type="submission" date="2018-06" db="EMBL/GenBank/DDBJ databases">
        <authorList>
            <consortium name="Pathogen Informatics"/>
            <person name="Doyle S."/>
        </authorList>
    </citation>
    <scope>NUCLEOTIDE SEQUENCE [LARGE SCALE GENOMIC DNA]</scope>
    <source>
        <strain evidence="2 3">NCTC4824</strain>
    </source>
</reference>
<dbReference type="GO" id="GO:0016853">
    <property type="term" value="F:isomerase activity"/>
    <property type="evidence" value="ECO:0007669"/>
    <property type="project" value="UniProtKB-KW"/>
</dbReference>
<dbReference type="AlphaFoldDB" id="A0A2X4WJI5"/>
<keyword evidence="2" id="KW-0413">Isomerase</keyword>
<evidence type="ECO:0000313" key="3">
    <source>
        <dbReference type="Proteomes" id="UP000249134"/>
    </source>
</evidence>
<dbReference type="Gene3D" id="3.20.20.150">
    <property type="entry name" value="Divalent-metal-dependent TIM barrel enzymes"/>
    <property type="match status" value="1"/>
</dbReference>
<feature type="domain" description="Xylose isomerase-like TIM barrel" evidence="1">
    <location>
        <begin position="25"/>
        <end position="247"/>
    </location>
</feature>
<proteinExistence type="predicted"/>
<dbReference type="RefSeq" id="WP_066143782.1">
    <property type="nucleotide sequence ID" value="NZ_CBCSGM010000004.1"/>
</dbReference>
<gene>
    <name evidence="2" type="ORF">NCTC4824_03948</name>
</gene>
<evidence type="ECO:0000259" key="1">
    <source>
        <dbReference type="Pfam" id="PF01261"/>
    </source>
</evidence>